<sequence length="375" mass="41645">MAPFLAPNLITIIMITIITTSPQLVLTHPNLIPPHLSQLDTWIVHNMRDYANRKATQATLRFDSKLLSAEYAFKIITVKRDGTGDFKTVTDAVNSIPSWNKRRVVVFIGGGEYREKILVDASRPFVTFYGDKNDVPSITFDGTALKYGTWDSATVAIDADYFVAVNIAFVNSAPMPDGKRPGAQAVAMRISGDKAAFHSCRFIGFQDTLCDDRGRHFFKDCYIQGTVDFIFGNGKSLYVKNRIHSVANGMGVITAHAREDAADDSGFAFVHCNITGTGDTFLGRAWRDRARVVFAYTYMGSLIDSQGWSDAKHSERDKTVYYGEYKCMGPGSSSTGRVKYAKMLSDEEAKPFLSMTFIRGTKWVLPPPKLSTLDI</sequence>
<dbReference type="PANTHER" id="PTHR31321">
    <property type="entry name" value="ACYL-COA THIOESTER HYDROLASE YBHC-RELATED"/>
    <property type="match status" value="1"/>
</dbReference>
<dbReference type="PROSITE" id="PS00503">
    <property type="entry name" value="PECTINESTERASE_2"/>
    <property type="match status" value="1"/>
</dbReference>
<organism evidence="14 15">
    <name type="scientific">Prunus dulcis</name>
    <name type="common">Almond</name>
    <name type="synonym">Amygdalus dulcis</name>
    <dbReference type="NCBI Taxonomy" id="3755"/>
    <lineage>
        <taxon>Eukaryota</taxon>
        <taxon>Viridiplantae</taxon>
        <taxon>Streptophyta</taxon>
        <taxon>Embryophyta</taxon>
        <taxon>Tracheophyta</taxon>
        <taxon>Spermatophyta</taxon>
        <taxon>Magnoliopsida</taxon>
        <taxon>eudicotyledons</taxon>
        <taxon>Gunneridae</taxon>
        <taxon>Pentapetalae</taxon>
        <taxon>rosids</taxon>
        <taxon>fabids</taxon>
        <taxon>Rosales</taxon>
        <taxon>Rosaceae</taxon>
        <taxon>Amygdaloideae</taxon>
        <taxon>Amygdaleae</taxon>
        <taxon>Prunus</taxon>
    </lineage>
</organism>
<dbReference type="AlphaFoldDB" id="A0A5E4E634"/>
<feature type="signal peptide" evidence="12">
    <location>
        <begin position="1"/>
        <end position="27"/>
    </location>
</feature>
<keyword evidence="5" id="KW-0134">Cell wall</keyword>
<evidence type="ECO:0000256" key="4">
    <source>
        <dbReference type="ARBA" id="ARBA00013229"/>
    </source>
</evidence>
<dbReference type="InterPro" id="IPR033131">
    <property type="entry name" value="Pectinesterase_Asp_AS"/>
</dbReference>
<dbReference type="GO" id="GO:0045490">
    <property type="term" value="P:pectin catabolic process"/>
    <property type="evidence" value="ECO:0007669"/>
    <property type="project" value="UniProtKB-UniRule"/>
</dbReference>
<evidence type="ECO:0000256" key="3">
    <source>
        <dbReference type="ARBA" id="ARBA00008891"/>
    </source>
</evidence>
<evidence type="ECO:0000256" key="9">
    <source>
        <dbReference type="ARBA" id="ARBA00023085"/>
    </source>
</evidence>
<evidence type="ECO:0000256" key="5">
    <source>
        <dbReference type="ARBA" id="ARBA00022512"/>
    </source>
</evidence>
<reference evidence="15" key="1">
    <citation type="journal article" date="2020" name="Plant J.">
        <title>Transposons played a major role in the diversification between the closely related almond and peach genomes: results from the almond genome sequence.</title>
        <authorList>
            <person name="Alioto T."/>
            <person name="Alexiou K.G."/>
            <person name="Bardil A."/>
            <person name="Barteri F."/>
            <person name="Castanera R."/>
            <person name="Cruz F."/>
            <person name="Dhingra A."/>
            <person name="Duval H."/>
            <person name="Fernandez I Marti A."/>
            <person name="Frias L."/>
            <person name="Galan B."/>
            <person name="Garcia J.L."/>
            <person name="Howad W."/>
            <person name="Gomez-Garrido J."/>
            <person name="Gut M."/>
            <person name="Julca I."/>
            <person name="Morata J."/>
            <person name="Puigdomenech P."/>
            <person name="Ribeca P."/>
            <person name="Rubio Cabetas M.J."/>
            <person name="Vlasova A."/>
            <person name="Wirthensohn M."/>
            <person name="Garcia-Mas J."/>
            <person name="Gabaldon T."/>
            <person name="Casacuberta J.M."/>
            <person name="Arus P."/>
        </authorList>
    </citation>
    <scope>NUCLEOTIDE SEQUENCE [LARGE SCALE GENOMIC DNA]</scope>
    <source>
        <strain evidence="15">cv. Texas</strain>
    </source>
</reference>
<dbReference type="UniPathway" id="UPA00545">
    <property type="reaction ID" value="UER00823"/>
</dbReference>
<keyword evidence="7 12" id="KW-0732">Signal</keyword>
<evidence type="ECO:0000313" key="14">
    <source>
        <dbReference type="EMBL" id="VVA10171.1"/>
    </source>
</evidence>
<evidence type="ECO:0000256" key="10">
    <source>
        <dbReference type="ARBA" id="ARBA00047928"/>
    </source>
</evidence>
<dbReference type="Gene3D" id="2.160.20.10">
    <property type="entry name" value="Single-stranded right-handed beta-helix, Pectin lyase-like"/>
    <property type="match status" value="1"/>
</dbReference>
<comment type="similarity">
    <text evidence="3">Belongs to the pectinesterase family.</text>
</comment>
<evidence type="ECO:0000256" key="6">
    <source>
        <dbReference type="ARBA" id="ARBA00022525"/>
    </source>
</evidence>
<dbReference type="PANTHER" id="PTHR31321:SF126">
    <property type="entry name" value="PECTINESTERASE"/>
    <property type="match status" value="1"/>
</dbReference>
<dbReference type="EC" id="3.1.1.11" evidence="4 12"/>
<evidence type="ECO:0000256" key="7">
    <source>
        <dbReference type="ARBA" id="ARBA00022729"/>
    </source>
</evidence>
<evidence type="ECO:0000256" key="2">
    <source>
        <dbReference type="ARBA" id="ARBA00005184"/>
    </source>
</evidence>
<feature type="chain" id="PRO_5023154260" description="Pectinesterase" evidence="12">
    <location>
        <begin position="28"/>
        <end position="375"/>
    </location>
</feature>
<dbReference type="InParanoid" id="A0A5E4E634"/>
<evidence type="ECO:0000256" key="8">
    <source>
        <dbReference type="ARBA" id="ARBA00022801"/>
    </source>
</evidence>
<dbReference type="SUPFAM" id="SSF51126">
    <property type="entry name" value="Pectin lyase-like"/>
    <property type="match status" value="1"/>
</dbReference>
<keyword evidence="9 12" id="KW-0063">Aspartyl esterase</keyword>
<feature type="domain" description="Pectinesterase catalytic" evidence="13">
    <location>
        <begin position="76"/>
        <end position="360"/>
    </location>
</feature>
<keyword evidence="6" id="KW-0964">Secreted</keyword>
<feature type="active site" evidence="11">
    <location>
        <position position="228"/>
    </location>
</feature>
<evidence type="ECO:0000256" key="11">
    <source>
        <dbReference type="PROSITE-ProRule" id="PRU10040"/>
    </source>
</evidence>
<dbReference type="InterPro" id="IPR011050">
    <property type="entry name" value="Pectin_lyase_fold/virulence"/>
</dbReference>
<dbReference type="EMBL" id="CABIKO010000002">
    <property type="protein sequence ID" value="VVA10171.1"/>
    <property type="molecule type" value="Genomic_DNA"/>
</dbReference>
<gene>
    <name evidence="14" type="ORF">ALMOND_2B027742</name>
</gene>
<dbReference type="FunFam" id="2.160.20.10:FF:000008">
    <property type="entry name" value="Pectinesterase"/>
    <property type="match status" value="1"/>
</dbReference>
<comment type="pathway">
    <text evidence="2 12">Glycan metabolism; pectin degradation; 2-dehydro-3-deoxy-D-gluconate from pectin: step 1/5.</text>
</comment>
<evidence type="ECO:0000259" key="13">
    <source>
        <dbReference type="Pfam" id="PF01095"/>
    </source>
</evidence>
<evidence type="ECO:0000256" key="1">
    <source>
        <dbReference type="ARBA" id="ARBA00004191"/>
    </source>
</evidence>
<evidence type="ECO:0000256" key="12">
    <source>
        <dbReference type="RuleBase" id="RU000589"/>
    </source>
</evidence>
<evidence type="ECO:0000313" key="15">
    <source>
        <dbReference type="Proteomes" id="UP000327085"/>
    </source>
</evidence>
<comment type="catalytic activity">
    <reaction evidence="10 12">
        <text>[(1-&gt;4)-alpha-D-galacturonosyl methyl ester](n) + n H2O = [(1-&gt;4)-alpha-D-galacturonosyl](n) + n methanol + n H(+)</text>
        <dbReference type="Rhea" id="RHEA:22380"/>
        <dbReference type="Rhea" id="RHEA-COMP:14570"/>
        <dbReference type="Rhea" id="RHEA-COMP:14573"/>
        <dbReference type="ChEBI" id="CHEBI:15377"/>
        <dbReference type="ChEBI" id="CHEBI:15378"/>
        <dbReference type="ChEBI" id="CHEBI:17790"/>
        <dbReference type="ChEBI" id="CHEBI:140522"/>
        <dbReference type="ChEBI" id="CHEBI:140523"/>
        <dbReference type="EC" id="3.1.1.11"/>
    </reaction>
</comment>
<dbReference type="Pfam" id="PF01095">
    <property type="entry name" value="Pectinesterase"/>
    <property type="match status" value="1"/>
</dbReference>
<dbReference type="InterPro" id="IPR000070">
    <property type="entry name" value="Pectinesterase_cat"/>
</dbReference>
<dbReference type="Gramene" id="VVA10171">
    <property type="protein sequence ID" value="VVA10171"/>
    <property type="gene ID" value="Prudul26B027742"/>
</dbReference>
<dbReference type="GO" id="GO:0030599">
    <property type="term" value="F:pectinesterase activity"/>
    <property type="evidence" value="ECO:0007669"/>
    <property type="project" value="UniProtKB-UniRule"/>
</dbReference>
<keyword evidence="8 12" id="KW-0378">Hydrolase</keyword>
<proteinExistence type="inferred from homology"/>
<dbReference type="Proteomes" id="UP000327085">
    <property type="component" value="Chromosome 7"/>
</dbReference>
<protein>
    <recommendedName>
        <fullName evidence="4 12">Pectinesterase</fullName>
        <ecNumber evidence="4 12">3.1.1.11</ecNumber>
    </recommendedName>
</protein>
<accession>A0A5E4E634</accession>
<dbReference type="OMA" id="FAFVHCN"/>
<name>A0A5E4E634_PRUDU</name>
<dbReference type="InterPro" id="IPR012334">
    <property type="entry name" value="Pectin_lyas_fold"/>
</dbReference>
<dbReference type="GO" id="GO:0042545">
    <property type="term" value="P:cell wall modification"/>
    <property type="evidence" value="ECO:0007669"/>
    <property type="project" value="UniProtKB-UniRule"/>
</dbReference>
<comment type="subcellular location">
    <subcellularLocation>
        <location evidence="1">Secreted</location>
        <location evidence="1">Cell wall</location>
    </subcellularLocation>
</comment>